<comment type="caution">
    <text evidence="1">The sequence shown here is derived from an EMBL/GenBank/DDBJ whole genome shotgun (WGS) entry which is preliminary data.</text>
</comment>
<gene>
    <name evidence="1" type="ORF">A2493_01290</name>
</gene>
<evidence type="ECO:0000313" key="1">
    <source>
        <dbReference type="EMBL" id="OGH84873.1"/>
    </source>
</evidence>
<dbReference type="AlphaFoldDB" id="A0A1F6NM98"/>
<dbReference type="EMBL" id="MFQW01000061">
    <property type="protein sequence ID" value="OGH84873.1"/>
    <property type="molecule type" value="Genomic_DNA"/>
</dbReference>
<reference evidence="1 2" key="1">
    <citation type="journal article" date="2016" name="Nat. Commun.">
        <title>Thousands of microbial genomes shed light on interconnected biogeochemical processes in an aquifer system.</title>
        <authorList>
            <person name="Anantharaman K."/>
            <person name="Brown C.T."/>
            <person name="Hug L.A."/>
            <person name="Sharon I."/>
            <person name="Castelle C.J."/>
            <person name="Probst A.J."/>
            <person name="Thomas B.C."/>
            <person name="Singh A."/>
            <person name="Wilkins M.J."/>
            <person name="Karaoz U."/>
            <person name="Brodie E.L."/>
            <person name="Williams K.H."/>
            <person name="Hubbard S.S."/>
            <person name="Banfield J.F."/>
        </authorList>
    </citation>
    <scope>NUCLEOTIDE SEQUENCE [LARGE SCALE GENOMIC DNA]</scope>
</reference>
<name>A0A1F6NM98_9BACT</name>
<evidence type="ECO:0000313" key="2">
    <source>
        <dbReference type="Proteomes" id="UP000178349"/>
    </source>
</evidence>
<organism evidence="1 2">
    <name type="scientific">Candidatus Magasanikbacteria bacterium RIFOXYC12_FULL_33_11</name>
    <dbReference type="NCBI Taxonomy" id="1798701"/>
    <lineage>
        <taxon>Bacteria</taxon>
        <taxon>Candidatus Magasanikiibacteriota</taxon>
    </lineage>
</organism>
<protein>
    <submittedName>
        <fullName evidence="1">Uncharacterized protein</fullName>
    </submittedName>
</protein>
<proteinExistence type="predicted"/>
<sequence length="67" mass="8242">MHSFFCKTILKKPKTNYTYNRKGRKDFSKKFLKSFYVDACHVKTYRCHKKFIWCAPWSRQKMTLINL</sequence>
<dbReference type="Proteomes" id="UP000178349">
    <property type="component" value="Unassembled WGS sequence"/>
</dbReference>
<accession>A0A1F6NM98</accession>